<keyword evidence="3" id="KW-1185">Reference proteome</keyword>
<sequence>MATKRTPRDGTEPREKPAAKMTRSRGQLATAYAPGALFTFEGGLGACLSIADQSQSPLKANISPETETQIHLRLRELWQSWYSRAMQGGTDKHPALAVQCLDPALLPDGTYRAPVPGRFQFVDPKAMSYIPAPLDFVCNTCGRFQKFDSIRDASAGMDALKKDRCDTRSPEHKGKCRWRQLDVIFVHWSGTWIAPTPGRWEWSQPDQEVKAPILACGVCQSRKYYLNDTSPRIGEWVFECENGHKDGDSWLQNDPETTQLLGDECLLRPPRWRRMEPISYRATPAFYPHTEQFIIFAPDERDLLLMLQEGNESELASFASGRFGLGATPPTDTEILEMLKKAGQSAKVSQYERLDRMRQAMPGTQMADELSANLREMVADWKATPGLIPSKHEAPPWLMGQINRRAEFGSRYDPLVLAVEHEALRRSKLSKLSLADGRSPFVRFNEPDVDLAPRTPEELNAQKATTLRLFSALGVAEMGLIREFDLCRFTHGFTRMSTDPLIEKSDQQTLQLPVRLNLFQALGNRKIPIYVVTQVNEAIYVRLNPEVVDEWLRTVGVTDLPDWDPSGDTKLGAHILQSAAPFGKYFSELLPGPANTYRYVYTLLHTYAHTLMKAIAEFSGLDMGSMGEYLFPADLAFVVYRNGTTMDLGNLSALWRNYNTVFLEHLLEPRTLMCGAGSLCDEHGGACPSCIVIPETSCIAANQLLTRSVLRGGPAPREDAQQQGSRIGGYLDIASARATVCTQRVR</sequence>
<gene>
    <name evidence="2" type="ORF">DJFAAGMI_04427</name>
</gene>
<evidence type="ECO:0000256" key="1">
    <source>
        <dbReference type="SAM" id="MobiDB-lite"/>
    </source>
</evidence>
<organism evidence="2 3">
    <name type="scientific">Comamonas brasiliensis</name>
    <dbReference type="NCBI Taxonomy" id="1812482"/>
    <lineage>
        <taxon>Bacteria</taxon>
        <taxon>Pseudomonadati</taxon>
        <taxon>Pseudomonadota</taxon>
        <taxon>Betaproteobacteria</taxon>
        <taxon>Burkholderiales</taxon>
        <taxon>Comamonadaceae</taxon>
        <taxon>Comamonas</taxon>
    </lineage>
</organism>
<comment type="caution">
    <text evidence="2">The sequence shown here is derived from an EMBL/GenBank/DDBJ whole genome shotgun (WGS) entry which is preliminary data.</text>
</comment>
<evidence type="ECO:0000313" key="3">
    <source>
        <dbReference type="Proteomes" id="UP001647436"/>
    </source>
</evidence>
<evidence type="ECO:0008006" key="4">
    <source>
        <dbReference type="Google" id="ProtNLM"/>
    </source>
</evidence>
<proteinExistence type="predicted"/>
<evidence type="ECO:0000313" key="2">
    <source>
        <dbReference type="EMBL" id="MBS3021653.1"/>
    </source>
</evidence>
<dbReference type="RefSeq" id="WP_211459230.1">
    <property type="nucleotide sequence ID" value="NZ_JAANES010000006.1"/>
</dbReference>
<dbReference type="EMBL" id="JAANES010000006">
    <property type="protein sequence ID" value="MBS3021653.1"/>
    <property type="molecule type" value="Genomic_DNA"/>
</dbReference>
<accession>A0ABS5LYR6</accession>
<feature type="compositionally biased region" description="Basic and acidic residues" evidence="1">
    <location>
        <begin position="1"/>
        <end position="18"/>
    </location>
</feature>
<dbReference type="Proteomes" id="UP001647436">
    <property type="component" value="Unassembled WGS sequence"/>
</dbReference>
<protein>
    <recommendedName>
        <fullName evidence="4">DUF1998 domain-containing protein</fullName>
    </recommendedName>
</protein>
<name>A0ABS5LYR6_9BURK</name>
<feature type="region of interest" description="Disordered" evidence="1">
    <location>
        <begin position="1"/>
        <end position="25"/>
    </location>
</feature>
<reference evidence="2 3" key="1">
    <citation type="submission" date="2020-03" db="EMBL/GenBank/DDBJ databases">
        <title>The role of nitrogen metabolism on polyethylene biodegradation.</title>
        <authorList>
            <person name="Peixoto J."/>
            <person name="Vizzotto C.S."/>
            <person name="Ramos A."/>
            <person name="Alves G."/>
            <person name="Steindorff A."/>
            <person name="Kruger R."/>
        </authorList>
    </citation>
    <scope>NUCLEOTIDE SEQUENCE [LARGE SCALE GENOMIC DNA]</scope>
    <source>
        <strain evidence="2 3">PE63</strain>
    </source>
</reference>